<proteinExistence type="predicted"/>
<evidence type="ECO:0000313" key="2">
    <source>
        <dbReference type="Proteomes" id="UP000315423"/>
    </source>
</evidence>
<evidence type="ECO:0000313" key="1">
    <source>
        <dbReference type="EMBL" id="TKY92481.1"/>
    </source>
</evidence>
<reference evidence="1" key="1">
    <citation type="submission" date="2018-09" db="EMBL/GenBank/DDBJ databases">
        <title>A genomic encyclopedia of anaerobic methanotrophic archaea.</title>
        <authorList>
            <person name="Skennerton C.T."/>
            <person name="Chadwick G.L."/>
            <person name="Laso-Perez R."/>
            <person name="Leu A.O."/>
            <person name="Speth D.R."/>
            <person name="Yu H."/>
            <person name="Morgan-Lang C."/>
            <person name="Hatzenpichler R."/>
            <person name="Goudeau D."/>
            <person name="Malmstrom R."/>
            <person name="Woyke T."/>
            <person name="Hallam S."/>
            <person name="Tyson G.W."/>
            <person name="Wegener G."/>
            <person name="Boetius A."/>
            <person name="Orphan V.J."/>
        </authorList>
    </citation>
    <scope>NUCLEOTIDE SEQUENCE</scope>
    <source>
        <strain evidence="1">CONS3730D10UFb2</strain>
    </source>
</reference>
<name>A0AC61SD42_9EURY</name>
<dbReference type="EMBL" id="QYBA01000010">
    <property type="protein sequence ID" value="TKY92481.1"/>
    <property type="molecule type" value="Genomic_DNA"/>
</dbReference>
<dbReference type="Proteomes" id="UP000315423">
    <property type="component" value="Unassembled WGS sequence"/>
</dbReference>
<gene>
    <name evidence="1" type="ORF">C5S46_00415</name>
</gene>
<organism evidence="1 2">
    <name type="scientific">Candidatus Methanomarinus sp</name>
    <dbReference type="NCBI Taxonomy" id="3386244"/>
    <lineage>
        <taxon>Archaea</taxon>
        <taxon>Methanobacteriati</taxon>
        <taxon>Methanobacteriota</taxon>
        <taxon>Stenosarchaea group</taxon>
        <taxon>Methanomicrobia</taxon>
        <taxon>Methanosarcinales</taxon>
        <taxon>ANME-2 cluster</taxon>
        <taxon>Candidatus Methanocomedenaceae</taxon>
        <taxon>Candidatus Methanomarinus</taxon>
    </lineage>
</organism>
<protein>
    <submittedName>
        <fullName evidence="1">Glycosyltransferase family 1 protein</fullName>
    </submittedName>
</protein>
<accession>A0AC61SD42</accession>
<comment type="caution">
    <text evidence="1">The sequence shown here is derived from an EMBL/GenBank/DDBJ whole genome shotgun (WGS) entry which is preliminary data.</text>
</comment>
<sequence length="80" mass="9178">MCCGVPVVAWDLPVYNEIFPKGMIQVPEGDINVFSDVLLNLLDNKHLLNKMSKEATEIALMYNWEKIAEQEEEIIKEVVK</sequence>